<dbReference type="RefSeq" id="WP_323306996.1">
    <property type="nucleotide sequence ID" value="NZ_JAYGHT010000161.1"/>
</dbReference>
<name>A0ABU5U536_9CYAN</name>
<reference evidence="1 2" key="1">
    <citation type="submission" date="2023-12" db="EMBL/GenBank/DDBJ databases">
        <title>Baltic Sea Cyanobacteria.</title>
        <authorList>
            <person name="Delbaje E."/>
            <person name="Fewer D.P."/>
            <person name="Shishido T.K."/>
        </authorList>
    </citation>
    <scope>NUCLEOTIDE SEQUENCE [LARGE SCALE GENOMIC DNA]</scope>
    <source>
        <strain evidence="1 2">CCNP 1315</strain>
    </source>
</reference>
<keyword evidence="2" id="KW-1185">Reference proteome</keyword>
<gene>
    <name evidence="1" type="ORF">VB854_25550</name>
</gene>
<evidence type="ECO:0000313" key="2">
    <source>
        <dbReference type="Proteomes" id="UP001301728"/>
    </source>
</evidence>
<accession>A0ABU5U536</accession>
<dbReference type="Proteomes" id="UP001301728">
    <property type="component" value="Unassembled WGS sequence"/>
</dbReference>
<protein>
    <submittedName>
        <fullName evidence="1">Uncharacterized protein</fullName>
    </submittedName>
</protein>
<feature type="non-terminal residue" evidence="1">
    <location>
        <position position="305"/>
    </location>
</feature>
<dbReference type="EMBL" id="JAYGHT010000161">
    <property type="protein sequence ID" value="MEA5522308.1"/>
    <property type="molecule type" value="Genomic_DNA"/>
</dbReference>
<sequence>MARPSVPPAFVERCAKLGLITWRLDPNGMPVEDPDASELLALWMCSKPFRAMLAELASVWTAQQTLSAANPLPGLWVYPFEELHRRRRTGYFVAIGFGPEILETDLLEPGCVGGSLQLGAVKHALLKHAVLTDREAVRIGRLIAWMHEDLVGSFRSAEVIDGFTEQLASAYEAVTMLCELGRAMGSINEPGSFVRTTGEQIASTLMYRWVGIALKDSETVYQVGQERLADPVIRATLDRLAHETPTATAGTTEIYHISEPDSMLAPQLVAHPIERGGRRFGTLLAGGKLGDDPQVSTYETKSIES</sequence>
<evidence type="ECO:0000313" key="1">
    <source>
        <dbReference type="EMBL" id="MEA5522308.1"/>
    </source>
</evidence>
<comment type="caution">
    <text evidence="1">The sequence shown here is derived from an EMBL/GenBank/DDBJ whole genome shotgun (WGS) entry which is preliminary data.</text>
</comment>
<organism evidence="1 2">
    <name type="scientific">Limnoraphis robusta CCNP1315</name>
    <dbReference type="NCBI Taxonomy" id="3110306"/>
    <lineage>
        <taxon>Bacteria</taxon>
        <taxon>Bacillati</taxon>
        <taxon>Cyanobacteriota</taxon>
        <taxon>Cyanophyceae</taxon>
        <taxon>Oscillatoriophycideae</taxon>
        <taxon>Oscillatoriales</taxon>
        <taxon>Sirenicapillariaceae</taxon>
        <taxon>Limnoraphis</taxon>
    </lineage>
</organism>
<proteinExistence type="predicted"/>